<evidence type="ECO:0000313" key="9">
    <source>
        <dbReference type="Proteomes" id="UP001499841"/>
    </source>
</evidence>
<evidence type="ECO:0000256" key="7">
    <source>
        <dbReference type="SAM" id="Phobius"/>
    </source>
</evidence>
<evidence type="ECO:0000256" key="3">
    <source>
        <dbReference type="ARBA" id="ARBA00022679"/>
    </source>
</evidence>
<dbReference type="Proteomes" id="UP001499841">
    <property type="component" value="Unassembled WGS sequence"/>
</dbReference>
<feature type="transmembrane region" description="Helical" evidence="7">
    <location>
        <begin position="264"/>
        <end position="284"/>
    </location>
</feature>
<evidence type="ECO:0000313" key="8">
    <source>
        <dbReference type="EMBL" id="GAA3514723.1"/>
    </source>
</evidence>
<proteinExistence type="inferred from homology"/>
<dbReference type="PANTHER" id="PTHR30589">
    <property type="entry name" value="PROLIPOPROTEIN DIACYLGLYCERYL TRANSFERASE"/>
    <property type="match status" value="1"/>
</dbReference>
<feature type="transmembrane region" description="Helical" evidence="7">
    <location>
        <begin position="335"/>
        <end position="355"/>
    </location>
</feature>
<gene>
    <name evidence="8" type="ORF">GCM10022262_42520</name>
</gene>
<evidence type="ECO:0000256" key="2">
    <source>
        <dbReference type="ARBA" id="ARBA00022475"/>
    </source>
</evidence>
<sequence>MAATVAVAEPSAVAPRLARHTPHSPVVITDLNCSALDDADQQSLGVTYWFDAEPTGDPYTMTVHLSGRLKVEAQAREGRTAFAVTSTVENVVPGSGRVAVTTRIPHLTPGEWEVTATPVKRARARAAAPWVEVRSPRTLRGTASGRTALPAFVNNLAPGVFLGAWPALVSTGVVLALVIQMLLARQLDLPAVRVFLLTAVASLLGLFAAKGYFLLTHPHERRTVLTPGMSVQGFVIVTIGTLSMGSLVLAELPLGALLDVTAPGLLFAMAVGRLGCLLGGCCVGRPTTSRWGIWSSDRRVGIRRIPVQLLESALSAVLGTLALLVVLQLPTSGDGLVLVATVAAYVLGRQLLFPLRSIPRATVHGRTITLLVAAVVLGVTLWALL</sequence>
<protein>
    <recommendedName>
        <fullName evidence="10">Diacylglyceryl transferase</fullName>
    </recommendedName>
</protein>
<name>A0ABP6USB1_9MICO</name>
<evidence type="ECO:0000256" key="6">
    <source>
        <dbReference type="ARBA" id="ARBA00023136"/>
    </source>
</evidence>
<evidence type="ECO:0000256" key="4">
    <source>
        <dbReference type="ARBA" id="ARBA00022692"/>
    </source>
</evidence>
<feature type="transmembrane region" description="Helical" evidence="7">
    <location>
        <begin position="367"/>
        <end position="384"/>
    </location>
</feature>
<comment type="similarity">
    <text evidence="1">Belongs to the Lgt family.</text>
</comment>
<dbReference type="PANTHER" id="PTHR30589:SF0">
    <property type="entry name" value="PHOSPHATIDYLGLYCEROL--PROLIPOPROTEIN DIACYLGLYCERYL TRANSFERASE"/>
    <property type="match status" value="1"/>
</dbReference>
<evidence type="ECO:0000256" key="1">
    <source>
        <dbReference type="ARBA" id="ARBA00007150"/>
    </source>
</evidence>
<keyword evidence="4 7" id="KW-0812">Transmembrane</keyword>
<dbReference type="Pfam" id="PF01790">
    <property type="entry name" value="LGT"/>
    <property type="match status" value="1"/>
</dbReference>
<dbReference type="EMBL" id="BAABBA010000062">
    <property type="protein sequence ID" value="GAA3514723.1"/>
    <property type="molecule type" value="Genomic_DNA"/>
</dbReference>
<comment type="caution">
    <text evidence="8">The sequence shown here is derived from an EMBL/GenBank/DDBJ whole genome shotgun (WGS) entry which is preliminary data.</text>
</comment>
<evidence type="ECO:0008006" key="10">
    <source>
        <dbReference type="Google" id="ProtNLM"/>
    </source>
</evidence>
<feature type="transmembrane region" description="Helical" evidence="7">
    <location>
        <begin position="191"/>
        <end position="213"/>
    </location>
</feature>
<dbReference type="RefSeq" id="WP_345045737.1">
    <property type="nucleotide sequence ID" value="NZ_BAABBA010000062.1"/>
</dbReference>
<feature type="transmembrane region" description="Helical" evidence="7">
    <location>
        <begin position="234"/>
        <end position="258"/>
    </location>
</feature>
<keyword evidence="2" id="KW-1003">Cell membrane</keyword>
<dbReference type="InterPro" id="IPR001640">
    <property type="entry name" value="Lgt"/>
</dbReference>
<keyword evidence="5 7" id="KW-1133">Transmembrane helix</keyword>
<keyword evidence="9" id="KW-1185">Reference proteome</keyword>
<feature type="transmembrane region" description="Helical" evidence="7">
    <location>
        <begin position="156"/>
        <end position="179"/>
    </location>
</feature>
<evidence type="ECO:0000256" key="5">
    <source>
        <dbReference type="ARBA" id="ARBA00022989"/>
    </source>
</evidence>
<keyword evidence="6 7" id="KW-0472">Membrane</keyword>
<organism evidence="8 9">
    <name type="scientific">Georgenia daeguensis</name>
    <dbReference type="NCBI Taxonomy" id="908355"/>
    <lineage>
        <taxon>Bacteria</taxon>
        <taxon>Bacillati</taxon>
        <taxon>Actinomycetota</taxon>
        <taxon>Actinomycetes</taxon>
        <taxon>Micrococcales</taxon>
        <taxon>Bogoriellaceae</taxon>
        <taxon>Georgenia</taxon>
    </lineage>
</organism>
<feature type="transmembrane region" description="Helical" evidence="7">
    <location>
        <begin position="305"/>
        <end position="329"/>
    </location>
</feature>
<reference evidence="9" key="1">
    <citation type="journal article" date="2019" name="Int. J. Syst. Evol. Microbiol.">
        <title>The Global Catalogue of Microorganisms (GCM) 10K type strain sequencing project: providing services to taxonomists for standard genome sequencing and annotation.</title>
        <authorList>
            <consortium name="The Broad Institute Genomics Platform"/>
            <consortium name="The Broad Institute Genome Sequencing Center for Infectious Disease"/>
            <person name="Wu L."/>
            <person name="Ma J."/>
        </authorList>
    </citation>
    <scope>NUCLEOTIDE SEQUENCE [LARGE SCALE GENOMIC DNA]</scope>
    <source>
        <strain evidence="9">JCM 17459</strain>
    </source>
</reference>
<accession>A0ABP6USB1</accession>
<keyword evidence="3" id="KW-0808">Transferase</keyword>